<evidence type="ECO:0000256" key="3">
    <source>
        <dbReference type="ARBA" id="ARBA00022723"/>
    </source>
</evidence>
<dbReference type="PROSITE" id="PS50089">
    <property type="entry name" value="ZF_RING_2"/>
    <property type="match status" value="1"/>
</dbReference>
<keyword evidence="3" id="KW-0479">Metal-binding</keyword>
<dbReference type="GO" id="GO:0008270">
    <property type="term" value="F:zinc ion binding"/>
    <property type="evidence" value="ECO:0007669"/>
    <property type="project" value="UniProtKB-KW"/>
</dbReference>
<organism evidence="8 9">
    <name type="scientific">Cannabis sativa</name>
    <name type="common">Hemp</name>
    <name type="synonym">Marijuana</name>
    <dbReference type="NCBI Taxonomy" id="3483"/>
    <lineage>
        <taxon>Eukaryota</taxon>
        <taxon>Viridiplantae</taxon>
        <taxon>Streptophyta</taxon>
        <taxon>Embryophyta</taxon>
        <taxon>Tracheophyta</taxon>
        <taxon>Spermatophyta</taxon>
        <taxon>Magnoliopsida</taxon>
        <taxon>eudicotyledons</taxon>
        <taxon>Gunneridae</taxon>
        <taxon>Pentapetalae</taxon>
        <taxon>rosids</taxon>
        <taxon>fabids</taxon>
        <taxon>Rosales</taxon>
        <taxon>Cannabaceae</taxon>
        <taxon>Cannabis</taxon>
    </lineage>
</organism>
<dbReference type="Proteomes" id="UP000583929">
    <property type="component" value="Unassembled WGS sequence"/>
</dbReference>
<dbReference type="GO" id="GO:0005737">
    <property type="term" value="C:cytoplasm"/>
    <property type="evidence" value="ECO:0007669"/>
    <property type="project" value="TreeGrafter"/>
</dbReference>
<dbReference type="GO" id="GO:0016567">
    <property type="term" value="P:protein ubiquitination"/>
    <property type="evidence" value="ECO:0007669"/>
    <property type="project" value="TreeGrafter"/>
</dbReference>
<evidence type="ECO:0000313" key="8">
    <source>
        <dbReference type="EMBL" id="KAF4403426.1"/>
    </source>
</evidence>
<gene>
    <name evidence="8" type="ORF">G4B88_008072</name>
</gene>
<dbReference type="PANTHER" id="PTHR15710">
    <property type="entry name" value="E3 UBIQUITIN-PROTEIN LIGASE PRAJA"/>
    <property type="match status" value="1"/>
</dbReference>
<dbReference type="InterPro" id="IPR001841">
    <property type="entry name" value="Znf_RING"/>
</dbReference>
<dbReference type="PANTHER" id="PTHR15710:SF77">
    <property type="entry name" value="RING-H2 FINGER PROTEIN ATL21B"/>
    <property type="match status" value="1"/>
</dbReference>
<dbReference type="InterPro" id="IPR013083">
    <property type="entry name" value="Znf_RING/FYVE/PHD"/>
</dbReference>
<reference evidence="8 9" key="1">
    <citation type="journal article" date="2020" name="bioRxiv">
        <title>Sequence and annotation of 42 cannabis genomes reveals extensive copy number variation in cannabinoid synthesis and pathogen resistance genes.</title>
        <authorList>
            <person name="Mckernan K.J."/>
            <person name="Helbert Y."/>
            <person name="Kane L.T."/>
            <person name="Ebling H."/>
            <person name="Zhang L."/>
            <person name="Liu B."/>
            <person name="Eaton Z."/>
            <person name="Mclaughlin S."/>
            <person name="Kingan S."/>
            <person name="Baybayan P."/>
            <person name="Concepcion G."/>
            <person name="Jordan M."/>
            <person name="Riva A."/>
            <person name="Barbazuk W."/>
            <person name="Harkins T."/>
        </authorList>
    </citation>
    <scope>NUCLEOTIDE SEQUENCE [LARGE SCALE GENOMIC DNA]</scope>
    <source>
        <strain evidence="9">cv. Jamaican Lion 4</strain>
        <tissue evidence="8">Leaf</tissue>
    </source>
</reference>
<evidence type="ECO:0000256" key="6">
    <source>
        <dbReference type="PROSITE-ProRule" id="PRU00175"/>
    </source>
</evidence>
<keyword evidence="5" id="KW-0862">Zinc</keyword>
<protein>
    <recommendedName>
        <fullName evidence="2">RING-type E3 ubiquitin transferase</fullName>
        <ecNumber evidence="2">2.3.2.27</ecNumber>
    </recommendedName>
</protein>
<comment type="catalytic activity">
    <reaction evidence="1">
        <text>S-ubiquitinyl-[E2 ubiquitin-conjugating enzyme]-L-cysteine + [acceptor protein]-L-lysine = [E2 ubiquitin-conjugating enzyme]-L-cysteine + N(6)-ubiquitinyl-[acceptor protein]-L-lysine.</text>
        <dbReference type="EC" id="2.3.2.27"/>
    </reaction>
</comment>
<name>A0A7J6I7Y4_CANSA</name>
<proteinExistence type="predicted"/>
<evidence type="ECO:0000256" key="2">
    <source>
        <dbReference type="ARBA" id="ARBA00012483"/>
    </source>
</evidence>
<evidence type="ECO:0000313" key="9">
    <source>
        <dbReference type="Proteomes" id="UP000583929"/>
    </source>
</evidence>
<keyword evidence="9" id="KW-1185">Reference proteome</keyword>
<keyword evidence="4 6" id="KW-0863">Zinc-finger</keyword>
<comment type="caution">
    <text evidence="8">The sequence shown here is derived from an EMBL/GenBank/DDBJ whole genome shotgun (WGS) entry which is preliminary data.</text>
</comment>
<evidence type="ECO:0000256" key="1">
    <source>
        <dbReference type="ARBA" id="ARBA00000900"/>
    </source>
</evidence>
<dbReference type="GO" id="GO:0061630">
    <property type="term" value="F:ubiquitin protein ligase activity"/>
    <property type="evidence" value="ECO:0007669"/>
    <property type="project" value="UniProtKB-EC"/>
</dbReference>
<evidence type="ECO:0000259" key="7">
    <source>
        <dbReference type="PROSITE" id="PS50089"/>
    </source>
</evidence>
<dbReference type="SUPFAM" id="SSF57850">
    <property type="entry name" value="RING/U-box"/>
    <property type="match status" value="2"/>
</dbReference>
<dbReference type="Gene3D" id="3.30.40.10">
    <property type="entry name" value="Zinc/RING finger domain, C3HC4 (zinc finger)"/>
    <property type="match status" value="2"/>
</dbReference>
<dbReference type="EMBL" id="JAATIQ010000004">
    <property type="protein sequence ID" value="KAF4403426.1"/>
    <property type="molecule type" value="Genomic_DNA"/>
</dbReference>
<feature type="domain" description="RING-type" evidence="7">
    <location>
        <begin position="264"/>
        <end position="305"/>
    </location>
</feature>
<dbReference type="AlphaFoldDB" id="A0A7J6I7Y4"/>
<evidence type="ECO:0000256" key="5">
    <source>
        <dbReference type="ARBA" id="ARBA00022833"/>
    </source>
</evidence>
<sequence>MNWVDADCNFAIDVYTTAIGYHDIPDNDGEAQDEYGVDDAPINFVPATKESIESLENGDIKDGCIVCSICFENVDDNFKSTKLPCTHIYHKDFIFKWLLTSKYYPLCRFQIESALGNNSLLLLHLFATYTSPQNGEGSSSTNSPDPLKLMGNIICPRRSFMDNGSIEAKEYLEELLEDVLPPSFFNISDKIIDYVKEMWVDTNHNFAVNVYINAIGFQSITDSDHSETEDEDDADHDTINFEPAIEQSIQSLEKAEIKEDQILCSIYFENVQDGFKSKKLPCTHIYHDDCIIKWLLTSKYCPLCRFEIGMGMEKINL</sequence>
<dbReference type="EC" id="2.3.2.27" evidence="2"/>
<dbReference type="Pfam" id="PF13639">
    <property type="entry name" value="zf-RING_2"/>
    <property type="match status" value="2"/>
</dbReference>
<dbReference type="SMART" id="SM00184">
    <property type="entry name" value="RING"/>
    <property type="match status" value="2"/>
</dbReference>
<evidence type="ECO:0000256" key="4">
    <source>
        <dbReference type="ARBA" id="ARBA00022771"/>
    </source>
</evidence>
<accession>A0A7J6I7Y4</accession>